<name>A0ABN7SE49_OIKDI</name>
<evidence type="ECO:0000313" key="1">
    <source>
        <dbReference type="EMBL" id="CAG5095311.1"/>
    </source>
</evidence>
<gene>
    <name evidence="1" type="ORF">OKIOD_LOCUS5687</name>
</gene>
<dbReference type="Proteomes" id="UP001158576">
    <property type="component" value="Chromosome XSR"/>
</dbReference>
<organism evidence="1 2">
    <name type="scientific">Oikopleura dioica</name>
    <name type="common">Tunicate</name>
    <dbReference type="NCBI Taxonomy" id="34765"/>
    <lineage>
        <taxon>Eukaryota</taxon>
        <taxon>Metazoa</taxon>
        <taxon>Chordata</taxon>
        <taxon>Tunicata</taxon>
        <taxon>Appendicularia</taxon>
        <taxon>Copelata</taxon>
        <taxon>Oikopleuridae</taxon>
        <taxon>Oikopleura</taxon>
    </lineage>
</organism>
<sequence length="68" mass="7931">MKYITISAFTESQDDDEEFSDSEDEYEFICTELTKIELPDDFTHPVLSPCGEHVLTVTEHEIKEMENK</sequence>
<reference evidence="1 2" key="1">
    <citation type="submission" date="2021-04" db="EMBL/GenBank/DDBJ databases">
        <authorList>
            <person name="Bliznina A."/>
        </authorList>
    </citation>
    <scope>NUCLEOTIDE SEQUENCE [LARGE SCALE GENOMIC DNA]</scope>
</reference>
<keyword evidence="2" id="KW-1185">Reference proteome</keyword>
<protein>
    <submittedName>
        <fullName evidence="1">Oidioi.mRNA.OKI2018_I69.XSR.g14129.t1.cds</fullName>
    </submittedName>
</protein>
<dbReference type="EMBL" id="OU015569">
    <property type="protein sequence ID" value="CAG5095311.1"/>
    <property type="molecule type" value="Genomic_DNA"/>
</dbReference>
<accession>A0ABN7SE49</accession>
<proteinExistence type="predicted"/>
<evidence type="ECO:0000313" key="2">
    <source>
        <dbReference type="Proteomes" id="UP001158576"/>
    </source>
</evidence>